<dbReference type="Proteomes" id="UP000681340">
    <property type="component" value="Unassembled WGS sequence"/>
</dbReference>
<evidence type="ECO:0000313" key="1">
    <source>
        <dbReference type="EMBL" id="GIM64261.1"/>
    </source>
</evidence>
<keyword evidence="2" id="KW-1185">Reference proteome</keyword>
<accession>A0A919S4C6</accession>
<gene>
    <name evidence="1" type="ORF">Aau02nite_09260</name>
</gene>
<protein>
    <submittedName>
        <fullName evidence="1">Uncharacterized protein</fullName>
    </submittedName>
</protein>
<organism evidence="1 2">
    <name type="scientific">Actinoplanes auranticolor</name>
    <dbReference type="NCBI Taxonomy" id="47988"/>
    <lineage>
        <taxon>Bacteria</taxon>
        <taxon>Bacillati</taxon>
        <taxon>Actinomycetota</taxon>
        <taxon>Actinomycetes</taxon>
        <taxon>Micromonosporales</taxon>
        <taxon>Micromonosporaceae</taxon>
        <taxon>Actinoplanes</taxon>
    </lineage>
</organism>
<dbReference type="AlphaFoldDB" id="A0A919S4C6"/>
<proteinExistence type="predicted"/>
<comment type="caution">
    <text evidence="1">The sequence shown here is derived from an EMBL/GenBank/DDBJ whole genome shotgun (WGS) entry which is preliminary data.</text>
</comment>
<name>A0A919S4C6_9ACTN</name>
<evidence type="ECO:0000313" key="2">
    <source>
        <dbReference type="Proteomes" id="UP000681340"/>
    </source>
</evidence>
<reference evidence="1" key="1">
    <citation type="submission" date="2021-03" db="EMBL/GenBank/DDBJ databases">
        <title>Whole genome shotgun sequence of Actinoplanes auranticolor NBRC 12245.</title>
        <authorList>
            <person name="Komaki H."/>
            <person name="Tamura T."/>
        </authorList>
    </citation>
    <scope>NUCLEOTIDE SEQUENCE</scope>
    <source>
        <strain evidence="1">NBRC 12245</strain>
    </source>
</reference>
<dbReference type="EMBL" id="BOQL01000009">
    <property type="protein sequence ID" value="GIM64261.1"/>
    <property type="molecule type" value="Genomic_DNA"/>
</dbReference>
<sequence length="103" mass="10979">MQNHLDVLGVPADTLVGGVVEDLVGEVVDAAAVGGTDVHTRPLADRIESFEVREVISPVEDLWLRSHEVLLPAVAAVNDAASLPGTSDDFREADRELVSITHD</sequence>